<organism evidence="2 3">
    <name type="scientific">Actinopolyspora mzabensis</name>
    <dbReference type="NCBI Taxonomy" id="995066"/>
    <lineage>
        <taxon>Bacteria</taxon>
        <taxon>Bacillati</taxon>
        <taxon>Actinomycetota</taxon>
        <taxon>Actinomycetes</taxon>
        <taxon>Actinopolysporales</taxon>
        <taxon>Actinopolysporaceae</taxon>
        <taxon>Actinopolyspora</taxon>
    </lineage>
</organism>
<feature type="region of interest" description="Disordered" evidence="1">
    <location>
        <begin position="136"/>
        <end position="180"/>
    </location>
</feature>
<dbReference type="AlphaFoldDB" id="A0A1G8WGE3"/>
<dbReference type="Proteomes" id="UP000199213">
    <property type="component" value="Unassembled WGS sequence"/>
</dbReference>
<feature type="compositionally biased region" description="Low complexity" evidence="1">
    <location>
        <begin position="163"/>
        <end position="180"/>
    </location>
</feature>
<evidence type="ECO:0000313" key="2">
    <source>
        <dbReference type="EMBL" id="SDJ77256.1"/>
    </source>
</evidence>
<accession>A0A1G8WGE3</accession>
<evidence type="ECO:0000256" key="1">
    <source>
        <dbReference type="SAM" id="MobiDB-lite"/>
    </source>
</evidence>
<protein>
    <submittedName>
        <fullName evidence="2">Uncharacterized protein</fullName>
    </submittedName>
</protein>
<proteinExistence type="predicted"/>
<dbReference type="EMBL" id="FNFM01000002">
    <property type="protein sequence ID" value="SDJ77256.1"/>
    <property type="molecule type" value="Genomic_DNA"/>
</dbReference>
<dbReference type="RefSeq" id="WP_092626128.1">
    <property type="nucleotide sequence ID" value="NZ_FNFM01000002.1"/>
</dbReference>
<evidence type="ECO:0000313" key="3">
    <source>
        <dbReference type="Proteomes" id="UP000199213"/>
    </source>
</evidence>
<gene>
    <name evidence="2" type="ORF">SAMN04487820_10221</name>
</gene>
<name>A0A1G8WGE3_ACTMZ</name>
<sequence length="180" mass="19166">MTLTLLLLALRHLLTKRRVPGRGRVRVRDRGAAADPGVGAAGLGTEPLNTSSGHAWFSSVFESKWHACPANTEAHAHGVRALCGHLSRRGPYRARASSSPPDEDGRSVCDACLHAIGHLPPYLPRLRSLRIIHSDTEPGWPSTEQDWPTTDPDEPEASSGELPSSPHPAGAGHPGLPVVA</sequence>
<dbReference type="OrthoDB" id="5188803at2"/>
<reference evidence="3" key="1">
    <citation type="submission" date="2016-10" db="EMBL/GenBank/DDBJ databases">
        <authorList>
            <person name="Varghese N."/>
            <person name="Submissions S."/>
        </authorList>
    </citation>
    <scope>NUCLEOTIDE SEQUENCE [LARGE SCALE GENOMIC DNA]</scope>
    <source>
        <strain evidence="3">DSM 45460</strain>
    </source>
</reference>
<keyword evidence="3" id="KW-1185">Reference proteome</keyword>